<accession>A0A7Y0EN19</accession>
<name>A0A7Y0EN19_9BIFI</name>
<proteinExistence type="predicted"/>
<protein>
    <submittedName>
        <fullName evidence="1">Transposase</fullName>
    </submittedName>
</protein>
<organism evidence="1 2">
    <name type="scientific">Bifidobacterium oedipodis</name>
    <dbReference type="NCBI Taxonomy" id="2675322"/>
    <lineage>
        <taxon>Bacteria</taxon>
        <taxon>Bacillati</taxon>
        <taxon>Actinomycetota</taxon>
        <taxon>Actinomycetes</taxon>
        <taxon>Bifidobacteriales</taxon>
        <taxon>Bifidobacteriaceae</taxon>
        <taxon>Bifidobacterium</taxon>
    </lineage>
</organism>
<dbReference type="EMBL" id="JAAIII010000001">
    <property type="protein sequence ID" value="NMM93293.1"/>
    <property type="molecule type" value="Genomic_DNA"/>
</dbReference>
<dbReference type="Proteomes" id="UP000532194">
    <property type="component" value="Unassembled WGS sequence"/>
</dbReference>
<keyword evidence="2" id="KW-1185">Reference proteome</keyword>
<gene>
    <name evidence="1" type="ORF">G1C95_0478</name>
</gene>
<dbReference type="AlphaFoldDB" id="A0A7Y0EN19"/>
<comment type="caution">
    <text evidence="1">The sequence shown here is derived from an EMBL/GenBank/DDBJ whole genome shotgun (WGS) entry which is preliminary data.</text>
</comment>
<reference evidence="1 2" key="1">
    <citation type="submission" date="2020-02" db="EMBL/GenBank/DDBJ databases">
        <title>Characterization of phylogenetic diversity of novel bifidobacterial species isolated in Czech ZOOs.</title>
        <authorList>
            <person name="Lugli G.A."/>
            <person name="Vera N.B."/>
            <person name="Ventura M."/>
        </authorList>
    </citation>
    <scope>NUCLEOTIDE SEQUENCE [LARGE SCALE GENOMIC DNA]</scope>
    <source>
        <strain evidence="1 2">DSM 109957</strain>
    </source>
</reference>
<sequence length="155" mass="17645">MHPGRRMFTPEEAAYLSMLPAVKHVSSTRISYTHEFKVTCLADYLSGHSPSAFFRQSGLEPSLIGSKRIERCVARWKQDDRLVKEARLAMDKGVSSLFDGKVDVVEPDDVTQSVMSLSRDKRYDLRDLIIYQQSLHIHELEQEVARLRAATAPKP</sequence>
<evidence type="ECO:0000313" key="2">
    <source>
        <dbReference type="Proteomes" id="UP000532194"/>
    </source>
</evidence>
<evidence type="ECO:0000313" key="1">
    <source>
        <dbReference type="EMBL" id="NMM93293.1"/>
    </source>
</evidence>